<evidence type="ECO:0000313" key="1">
    <source>
        <dbReference type="EMBL" id="WXB16394.1"/>
    </source>
</evidence>
<dbReference type="RefSeq" id="WP_394826018.1">
    <property type="nucleotide sequence ID" value="NZ_CP089984.1"/>
</dbReference>
<protein>
    <submittedName>
        <fullName evidence="1">Uncharacterized protein</fullName>
    </submittedName>
</protein>
<evidence type="ECO:0000313" key="2">
    <source>
        <dbReference type="Proteomes" id="UP001370348"/>
    </source>
</evidence>
<proteinExistence type="predicted"/>
<accession>A0ABZ2M3M5</accession>
<organism evidence="1 2">
    <name type="scientific">Pendulispora albinea</name>
    <dbReference type="NCBI Taxonomy" id="2741071"/>
    <lineage>
        <taxon>Bacteria</taxon>
        <taxon>Pseudomonadati</taxon>
        <taxon>Myxococcota</taxon>
        <taxon>Myxococcia</taxon>
        <taxon>Myxococcales</taxon>
        <taxon>Sorangiineae</taxon>
        <taxon>Pendulisporaceae</taxon>
        <taxon>Pendulispora</taxon>
    </lineage>
</organism>
<sequence>MKVPTISTLDTLTLDEARAYLDAAKGDELEAAVAVATDRNKLDGSASISPDEAEVHHAFFLLRRARGLEAPSFDTMRVSLRKRLVEAA</sequence>
<dbReference type="EMBL" id="CP089984">
    <property type="protein sequence ID" value="WXB16394.1"/>
    <property type="molecule type" value="Genomic_DNA"/>
</dbReference>
<gene>
    <name evidence="1" type="ORF">LZC94_03740</name>
</gene>
<dbReference type="Proteomes" id="UP001370348">
    <property type="component" value="Chromosome"/>
</dbReference>
<name>A0ABZ2M3M5_9BACT</name>
<keyword evidence="2" id="KW-1185">Reference proteome</keyword>
<reference evidence="1 2" key="1">
    <citation type="submission" date="2021-12" db="EMBL/GenBank/DDBJ databases">
        <title>Discovery of the Pendulisporaceae a myxobacterial family with distinct sporulation behavior and unique specialized metabolism.</title>
        <authorList>
            <person name="Garcia R."/>
            <person name="Popoff A."/>
            <person name="Bader C.D."/>
            <person name="Loehr J."/>
            <person name="Walesch S."/>
            <person name="Walt C."/>
            <person name="Boldt J."/>
            <person name="Bunk B."/>
            <person name="Haeckl F.J.F.P.J."/>
            <person name="Gunesch A.P."/>
            <person name="Birkelbach J."/>
            <person name="Nuebel U."/>
            <person name="Pietschmann T."/>
            <person name="Bach T."/>
            <person name="Mueller R."/>
        </authorList>
    </citation>
    <scope>NUCLEOTIDE SEQUENCE [LARGE SCALE GENOMIC DNA]</scope>
    <source>
        <strain evidence="1 2">MSr11954</strain>
    </source>
</reference>